<keyword evidence="3" id="KW-1185">Reference proteome</keyword>
<protein>
    <submittedName>
        <fullName evidence="2">Uncharacterized protein</fullName>
    </submittedName>
</protein>
<proteinExistence type="predicted"/>
<accession>A0AA38FLP2</accession>
<organism evidence="2 3">
    <name type="scientific">Taxus chinensis</name>
    <name type="common">Chinese yew</name>
    <name type="synonym">Taxus wallichiana var. chinensis</name>
    <dbReference type="NCBI Taxonomy" id="29808"/>
    <lineage>
        <taxon>Eukaryota</taxon>
        <taxon>Viridiplantae</taxon>
        <taxon>Streptophyta</taxon>
        <taxon>Embryophyta</taxon>
        <taxon>Tracheophyta</taxon>
        <taxon>Spermatophyta</taxon>
        <taxon>Pinopsida</taxon>
        <taxon>Pinidae</taxon>
        <taxon>Conifers II</taxon>
        <taxon>Cupressales</taxon>
        <taxon>Taxaceae</taxon>
        <taxon>Taxus</taxon>
    </lineage>
</organism>
<name>A0AA38FLP2_TAXCH</name>
<evidence type="ECO:0000313" key="3">
    <source>
        <dbReference type="Proteomes" id="UP000824469"/>
    </source>
</evidence>
<comment type="caution">
    <text evidence="2">The sequence shown here is derived from an EMBL/GenBank/DDBJ whole genome shotgun (WGS) entry which is preliminary data.</text>
</comment>
<gene>
    <name evidence="2" type="ORF">KI387_010878</name>
</gene>
<feature type="non-terminal residue" evidence="2">
    <location>
        <position position="1"/>
    </location>
</feature>
<evidence type="ECO:0000313" key="2">
    <source>
        <dbReference type="EMBL" id="KAH9306474.1"/>
    </source>
</evidence>
<feature type="non-terminal residue" evidence="2">
    <location>
        <position position="64"/>
    </location>
</feature>
<feature type="region of interest" description="Disordered" evidence="1">
    <location>
        <begin position="1"/>
        <end position="27"/>
    </location>
</feature>
<dbReference type="Proteomes" id="UP000824469">
    <property type="component" value="Unassembled WGS sequence"/>
</dbReference>
<dbReference type="AlphaFoldDB" id="A0AA38FLP2"/>
<sequence length="64" mass="7170">STSKCRESVTDQDNESEGNDGICQLKGNKIPKGLVSLERLFDRHDHFVKKKRLGDPDSSPETEP</sequence>
<dbReference type="EMBL" id="JAHRHJ020000008">
    <property type="protein sequence ID" value="KAH9306474.1"/>
    <property type="molecule type" value="Genomic_DNA"/>
</dbReference>
<reference evidence="2 3" key="1">
    <citation type="journal article" date="2021" name="Nat. Plants">
        <title>The Taxus genome provides insights into paclitaxel biosynthesis.</title>
        <authorList>
            <person name="Xiong X."/>
            <person name="Gou J."/>
            <person name="Liao Q."/>
            <person name="Li Y."/>
            <person name="Zhou Q."/>
            <person name="Bi G."/>
            <person name="Li C."/>
            <person name="Du R."/>
            <person name="Wang X."/>
            <person name="Sun T."/>
            <person name="Guo L."/>
            <person name="Liang H."/>
            <person name="Lu P."/>
            <person name="Wu Y."/>
            <person name="Zhang Z."/>
            <person name="Ro D.K."/>
            <person name="Shang Y."/>
            <person name="Huang S."/>
            <person name="Yan J."/>
        </authorList>
    </citation>
    <scope>NUCLEOTIDE SEQUENCE [LARGE SCALE GENOMIC DNA]</scope>
    <source>
        <strain evidence="2">Ta-2019</strain>
    </source>
</reference>
<evidence type="ECO:0000256" key="1">
    <source>
        <dbReference type="SAM" id="MobiDB-lite"/>
    </source>
</evidence>